<reference evidence="7 8" key="1">
    <citation type="journal article" date="2015" name="Parasit. Vectors">
        <title>Draft genome of the scabies mite.</title>
        <authorList>
            <person name="Rider S.D.Jr."/>
            <person name="Morgan M.S."/>
            <person name="Arlian L.G."/>
        </authorList>
    </citation>
    <scope>NUCLEOTIDE SEQUENCE [LARGE SCALE GENOMIC DNA]</scope>
    <source>
        <strain evidence="7">Arlian Lab</strain>
    </source>
</reference>
<dbReference type="InterPro" id="IPR009294">
    <property type="entry name" value="Aph-1"/>
</dbReference>
<protein>
    <submittedName>
        <fullName evidence="7">Gamma-secretase subunit aph-1-like protein 2</fullName>
    </submittedName>
</protein>
<name>A0A131ZUX8_SARSC</name>
<dbReference type="EMBL" id="JXLN01002422">
    <property type="protein sequence ID" value="KPM02618.1"/>
    <property type="molecule type" value="Genomic_DNA"/>
</dbReference>
<accession>A0A131ZUX8</accession>
<dbReference type="AlphaFoldDB" id="A0A131ZUX8"/>
<keyword evidence="3" id="KW-0812">Transmembrane</keyword>
<evidence type="ECO:0000256" key="1">
    <source>
        <dbReference type="ARBA" id="ARBA00004141"/>
    </source>
</evidence>
<proteinExistence type="inferred from homology"/>
<dbReference type="VEuPathDB" id="VectorBase:SSCA003202"/>
<dbReference type="GO" id="GO:0016020">
    <property type="term" value="C:membrane"/>
    <property type="evidence" value="ECO:0007669"/>
    <property type="project" value="UniProtKB-SubCell"/>
</dbReference>
<dbReference type="GO" id="GO:0016485">
    <property type="term" value="P:protein processing"/>
    <property type="evidence" value="ECO:0007669"/>
    <property type="project" value="InterPro"/>
</dbReference>
<keyword evidence="5" id="KW-1133">Transmembrane helix</keyword>
<organism evidence="7 8">
    <name type="scientific">Sarcoptes scabiei</name>
    <name type="common">Itch mite</name>
    <name type="synonym">Acarus scabiei</name>
    <dbReference type="NCBI Taxonomy" id="52283"/>
    <lineage>
        <taxon>Eukaryota</taxon>
        <taxon>Metazoa</taxon>
        <taxon>Ecdysozoa</taxon>
        <taxon>Arthropoda</taxon>
        <taxon>Chelicerata</taxon>
        <taxon>Arachnida</taxon>
        <taxon>Acari</taxon>
        <taxon>Acariformes</taxon>
        <taxon>Sarcoptiformes</taxon>
        <taxon>Astigmata</taxon>
        <taxon>Psoroptidia</taxon>
        <taxon>Sarcoptoidea</taxon>
        <taxon>Sarcoptidae</taxon>
        <taxon>Sarcoptinae</taxon>
        <taxon>Sarcoptes</taxon>
    </lineage>
</organism>
<comment type="caution">
    <text evidence="7">The sequence shown here is derived from an EMBL/GenBank/DDBJ whole genome shotgun (WGS) entry which is preliminary data.</text>
</comment>
<dbReference type="Proteomes" id="UP000616769">
    <property type="component" value="Unassembled WGS sequence"/>
</dbReference>
<dbReference type="OrthoDB" id="6507463at2759"/>
<evidence type="ECO:0000313" key="7">
    <source>
        <dbReference type="EMBL" id="KPM02618.1"/>
    </source>
</evidence>
<comment type="subcellular location">
    <subcellularLocation>
        <location evidence="1">Membrane</location>
        <topology evidence="1">Multi-pass membrane protein</topology>
    </subcellularLocation>
</comment>
<dbReference type="GO" id="GO:0007219">
    <property type="term" value="P:Notch signaling pathway"/>
    <property type="evidence" value="ECO:0007669"/>
    <property type="project" value="UniProtKB-KW"/>
</dbReference>
<keyword evidence="4" id="KW-0914">Notch signaling pathway</keyword>
<evidence type="ECO:0000256" key="4">
    <source>
        <dbReference type="ARBA" id="ARBA00022976"/>
    </source>
</evidence>
<evidence type="ECO:0000256" key="3">
    <source>
        <dbReference type="ARBA" id="ARBA00022692"/>
    </source>
</evidence>
<comment type="similarity">
    <text evidence="2">Belongs to the APH-1 family.</text>
</comment>
<evidence type="ECO:0000256" key="2">
    <source>
        <dbReference type="ARBA" id="ARBA00005577"/>
    </source>
</evidence>
<keyword evidence="6" id="KW-0472">Membrane</keyword>
<dbReference type="Pfam" id="PF06105">
    <property type="entry name" value="Aph-1"/>
    <property type="match status" value="1"/>
</dbReference>
<gene>
    <name evidence="7" type="ORF">QR98_0010340</name>
</gene>
<evidence type="ECO:0000313" key="8">
    <source>
        <dbReference type="Proteomes" id="UP000616769"/>
    </source>
</evidence>
<sequence>MTFIEFIGCSMIAFGPSLAIFCSVIAKDPIRIIILISAKAEIGLQKVAEVGNNIAEPRPKFYNNRAQLSFGDSSKFFF</sequence>
<evidence type="ECO:0000256" key="5">
    <source>
        <dbReference type="ARBA" id="ARBA00022989"/>
    </source>
</evidence>
<evidence type="ECO:0000256" key="6">
    <source>
        <dbReference type="ARBA" id="ARBA00023136"/>
    </source>
</evidence>